<proteinExistence type="predicted"/>
<evidence type="ECO:0000313" key="2">
    <source>
        <dbReference type="EMBL" id="CAG8980305.1"/>
    </source>
</evidence>
<name>A0A9N9LWB8_9HELO</name>
<protein>
    <submittedName>
        <fullName evidence="2">Uncharacterized protein</fullName>
    </submittedName>
</protein>
<feature type="region of interest" description="Disordered" evidence="1">
    <location>
        <begin position="1"/>
        <end position="26"/>
    </location>
</feature>
<keyword evidence="3" id="KW-1185">Reference proteome</keyword>
<dbReference type="AlphaFoldDB" id="A0A9N9LWB8"/>
<dbReference type="EMBL" id="CAJVRM010000375">
    <property type="protein sequence ID" value="CAG8980305.1"/>
    <property type="molecule type" value="Genomic_DNA"/>
</dbReference>
<gene>
    <name evidence="2" type="ORF">HYALB_00013673</name>
</gene>
<reference evidence="2" key="1">
    <citation type="submission" date="2021-07" db="EMBL/GenBank/DDBJ databases">
        <authorList>
            <person name="Durling M."/>
        </authorList>
    </citation>
    <scope>NUCLEOTIDE SEQUENCE</scope>
</reference>
<comment type="caution">
    <text evidence="2">The sequence shown here is derived from an EMBL/GenBank/DDBJ whole genome shotgun (WGS) entry which is preliminary data.</text>
</comment>
<evidence type="ECO:0000256" key="1">
    <source>
        <dbReference type="SAM" id="MobiDB-lite"/>
    </source>
</evidence>
<evidence type="ECO:0000313" key="3">
    <source>
        <dbReference type="Proteomes" id="UP000701801"/>
    </source>
</evidence>
<organism evidence="2 3">
    <name type="scientific">Hymenoscyphus albidus</name>
    <dbReference type="NCBI Taxonomy" id="595503"/>
    <lineage>
        <taxon>Eukaryota</taxon>
        <taxon>Fungi</taxon>
        <taxon>Dikarya</taxon>
        <taxon>Ascomycota</taxon>
        <taxon>Pezizomycotina</taxon>
        <taxon>Leotiomycetes</taxon>
        <taxon>Helotiales</taxon>
        <taxon>Helotiaceae</taxon>
        <taxon>Hymenoscyphus</taxon>
    </lineage>
</organism>
<accession>A0A9N9LWB8</accession>
<sequence length="98" mass="10703">MALATTKGAKPVGVSKKTSAAEESSAVENSYVAPANLQAICRFIELEEEEDYGDQRRKAWTEDLWHSTGPYCVTEKSMVINKKPLVSPSSSAVISRLL</sequence>
<dbReference type="Proteomes" id="UP000701801">
    <property type="component" value="Unassembled WGS sequence"/>
</dbReference>